<organism evidence="1 2">
    <name type="scientific">Corynascus novoguineensis</name>
    <dbReference type="NCBI Taxonomy" id="1126955"/>
    <lineage>
        <taxon>Eukaryota</taxon>
        <taxon>Fungi</taxon>
        <taxon>Dikarya</taxon>
        <taxon>Ascomycota</taxon>
        <taxon>Pezizomycotina</taxon>
        <taxon>Sordariomycetes</taxon>
        <taxon>Sordariomycetidae</taxon>
        <taxon>Sordariales</taxon>
        <taxon>Chaetomiaceae</taxon>
        <taxon>Corynascus</taxon>
    </lineage>
</organism>
<protein>
    <submittedName>
        <fullName evidence="1">Uncharacterized protein</fullName>
    </submittedName>
</protein>
<comment type="caution">
    <text evidence="1">The sequence shown here is derived from an EMBL/GenBank/DDBJ whole genome shotgun (WGS) entry which is preliminary data.</text>
</comment>
<dbReference type="EMBL" id="MU857743">
    <property type="protein sequence ID" value="KAK4244348.1"/>
    <property type="molecule type" value="Genomic_DNA"/>
</dbReference>
<sequence length="66" mass="7784">MIHEYRPKNTSLAYEPKQRELQDFCRGKQYEDGDTVIEDKLLLFLVEDVVNRPFKTKSPKVDNEAP</sequence>
<keyword evidence="2" id="KW-1185">Reference proteome</keyword>
<evidence type="ECO:0000313" key="2">
    <source>
        <dbReference type="Proteomes" id="UP001303647"/>
    </source>
</evidence>
<proteinExistence type="predicted"/>
<dbReference type="Proteomes" id="UP001303647">
    <property type="component" value="Unassembled WGS sequence"/>
</dbReference>
<reference evidence="1" key="1">
    <citation type="journal article" date="2023" name="Mol. Phylogenet. Evol.">
        <title>Genome-scale phylogeny and comparative genomics of the fungal order Sordariales.</title>
        <authorList>
            <person name="Hensen N."/>
            <person name="Bonometti L."/>
            <person name="Westerberg I."/>
            <person name="Brannstrom I.O."/>
            <person name="Guillou S."/>
            <person name="Cros-Aarteil S."/>
            <person name="Calhoun S."/>
            <person name="Haridas S."/>
            <person name="Kuo A."/>
            <person name="Mondo S."/>
            <person name="Pangilinan J."/>
            <person name="Riley R."/>
            <person name="LaButti K."/>
            <person name="Andreopoulos B."/>
            <person name="Lipzen A."/>
            <person name="Chen C."/>
            <person name="Yan M."/>
            <person name="Daum C."/>
            <person name="Ng V."/>
            <person name="Clum A."/>
            <person name="Steindorff A."/>
            <person name="Ohm R.A."/>
            <person name="Martin F."/>
            <person name="Silar P."/>
            <person name="Natvig D.O."/>
            <person name="Lalanne C."/>
            <person name="Gautier V."/>
            <person name="Ament-Velasquez S.L."/>
            <person name="Kruys A."/>
            <person name="Hutchinson M.I."/>
            <person name="Powell A.J."/>
            <person name="Barry K."/>
            <person name="Miller A.N."/>
            <person name="Grigoriev I.V."/>
            <person name="Debuchy R."/>
            <person name="Gladieux P."/>
            <person name="Hiltunen Thoren M."/>
            <person name="Johannesson H."/>
        </authorList>
    </citation>
    <scope>NUCLEOTIDE SEQUENCE</scope>
    <source>
        <strain evidence="1">CBS 359.72</strain>
    </source>
</reference>
<accession>A0AAN7CLJ0</accession>
<feature type="non-terminal residue" evidence="1">
    <location>
        <position position="66"/>
    </location>
</feature>
<name>A0AAN7CLJ0_9PEZI</name>
<dbReference type="AlphaFoldDB" id="A0AAN7CLJ0"/>
<reference evidence="1" key="2">
    <citation type="submission" date="2023-05" db="EMBL/GenBank/DDBJ databases">
        <authorList>
            <consortium name="Lawrence Berkeley National Laboratory"/>
            <person name="Steindorff A."/>
            <person name="Hensen N."/>
            <person name="Bonometti L."/>
            <person name="Westerberg I."/>
            <person name="Brannstrom I.O."/>
            <person name="Guillou S."/>
            <person name="Cros-Aarteil S."/>
            <person name="Calhoun S."/>
            <person name="Haridas S."/>
            <person name="Kuo A."/>
            <person name="Mondo S."/>
            <person name="Pangilinan J."/>
            <person name="Riley R."/>
            <person name="Labutti K."/>
            <person name="Andreopoulos B."/>
            <person name="Lipzen A."/>
            <person name="Chen C."/>
            <person name="Yanf M."/>
            <person name="Daum C."/>
            <person name="Ng V."/>
            <person name="Clum A."/>
            <person name="Ohm R."/>
            <person name="Martin F."/>
            <person name="Silar P."/>
            <person name="Natvig D."/>
            <person name="Lalanne C."/>
            <person name="Gautier V."/>
            <person name="Ament-Velasquez S.L."/>
            <person name="Kruys A."/>
            <person name="Hutchinson M.I."/>
            <person name="Powell A.J."/>
            <person name="Barry K."/>
            <person name="Miller A.N."/>
            <person name="Grigoriev I.V."/>
            <person name="Debuchy R."/>
            <person name="Gladieux P."/>
            <person name="Thoren M.H."/>
            <person name="Johannesson H."/>
        </authorList>
    </citation>
    <scope>NUCLEOTIDE SEQUENCE</scope>
    <source>
        <strain evidence="1">CBS 359.72</strain>
    </source>
</reference>
<evidence type="ECO:0000313" key="1">
    <source>
        <dbReference type="EMBL" id="KAK4244348.1"/>
    </source>
</evidence>
<gene>
    <name evidence="1" type="ORF">C7999DRAFT_35272</name>
</gene>